<accession>A0A0L7KUJ9</accession>
<reference evidence="2 3" key="1">
    <citation type="journal article" date="2015" name="Genome Biol. Evol.">
        <title>The genome of winter moth (Operophtera brumata) provides a genomic perspective on sexual dimorphism and phenology.</title>
        <authorList>
            <person name="Derks M.F."/>
            <person name="Smit S."/>
            <person name="Salis L."/>
            <person name="Schijlen E."/>
            <person name="Bossers A."/>
            <person name="Mateman C."/>
            <person name="Pijl A.S."/>
            <person name="de Ridder D."/>
            <person name="Groenen M.A."/>
            <person name="Visser M.E."/>
            <person name="Megens H.J."/>
        </authorList>
    </citation>
    <scope>NUCLEOTIDE SEQUENCE [LARGE SCALE GENOMIC DNA]</scope>
    <source>
        <strain evidence="2">WM2013NL</strain>
        <tissue evidence="2">Head and thorax</tissue>
    </source>
</reference>
<keyword evidence="2" id="KW-0675">Receptor</keyword>
<dbReference type="Proteomes" id="UP000037510">
    <property type="component" value="Unassembled WGS sequence"/>
</dbReference>
<name>A0A0L7KUJ9_OPEBR</name>
<dbReference type="AlphaFoldDB" id="A0A0L7KUJ9"/>
<protein>
    <submittedName>
        <fullName evidence="2">Ionotropic receptor</fullName>
    </submittedName>
</protein>
<gene>
    <name evidence="2" type="ORF">OBRU01_21029</name>
</gene>
<dbReference type="EMBL" id="JTDY01005495">
    <property type="protein sequence ID" value="KOB66938.1"/>
    <property type="molecule type" value="Genomic_DNA"/>
</dbReference>
<feature type="signal peptide" evidence="1">
    <location>
        <begin position="1"/>
        <end position="18"/>
    </location>
</feature>
<sequence>MELHFLFLLIFLFNLGCAASEISLRFVCSAVSKGVSLMIDLSWSPWEMADQLDSNYKLGFICSAVSKGVSLMIDLSWSPWEMADQLASEAGVPVVRSLLGSQQMVAAIDSYLESRNATDAAILLESEMDSARALKAMRPEPSFHVLVGDSGALETSSLALPTVLLQLDAVECCKLIGARDDCECPSDVQTSSLALLTVLLQLDAVECCKLIGARDDCECPSDVQTSSLALPTVLLQLDAVECCKLIGARDDCKCPSDVQTSSLALLTVLLQLDAVECCKLIGARDDCECPLDVQ</sequence>
<organism evidence="2 3">
    <name type="scientific">Operophtera brumata</name>
    <name type="common">Winter moth</name>
    <name type="synonym">Phalaena brumata</name>
    <dbReference type="NCBI Taxonomy" id="104452"/>
    <lineage>
        <taxon>Eukaryota</taxon>
        <taxon>Metazoa</taxon>
        <taxon>Ecdysozoa</taxon>
        <taxon>Arthropoda</taxon>
        <taxon>Hexapoda</taxon>
        <taxon>Insecta</taxon>
        <taxon>Pterygota</taxon>
        <taxon>Neoptera</taxon>
        <taxon>Endopterygota</taxon>
        <taxon>Lepidoptera</taxon>
        <taxon>Glossata</taxon>
        <taxon>Ditrysia</taxon>
        <taxon>Geometroidea</taxon>
        <taxon>Geometridae</taxon>
        <taxon>Larentiinae</taxon>
        <taxon>Operophtera</taxon>
    </lineage>
</organism>
<feature type="non-terminal residue" evidence="2">
    <location>
        <position position="294"/>
    </location>
</feature>
<evidence type="ECO:0000313" key="2">
    <source>
        <dbReference type="EMBL" id="KOB66938.1"/>
    </source>
</evidence>
<feature type="chain" id="PRO_5005572801" evidence="1">
    <location>
        <begin position="19"/>
        <end position="294"/>
    </location>
</feature>
<comment type="caution">
    <text evidence="2">The sequence shown here is derived from an EMBL/GenBank/DDBJ whole genome shotgun (WGS) entry which is preliminary data.</text>
</comment>
<keyword evidence="3" id="KW-1185">Reference proteome</keyword>
<evidence type="ECO:0000256" key="1">
    <source>
        <dbReference type="SAM" id="SignalP"/>
    </source>
</evidence>
<evidence type="ECO:0000313" key="3">
    <source>
        <dbReference type="Proteomes" id="UP000037510"/>
    </source>
</evidence>
<keyword evidence="1" id="KW-0732">Signal</keyword>
<dbReference type="STRING" id="104452.A0A0L7KUJ9"/>
<proteinExistence type="predicted"/>